<dbReference type="GO" id="GO:0000822">
    <property type="term" value="F:inositol hexakisphosphate binding"/>
    <property type="evidence" value="ECO:0007669"/>
    <property type="project" value="TreeGrafter"/>
</dbReference>
<feature type="compositionally biased region" description="Polar residues" evidence="11">
    <location>
        <begin position="1"/>
        <end position="10"/>
    </location>
</feature>
<proteinExistence type="inferred from homology"/>
<keyword evidence="13" id="KW-1185">Reference proteome</keyword>
<sequence>MRFSARSLSPSPVRGKPRHSSTFGIQSDSDSEEYDSELDATLSVDDEQERGDSVSISSSSSSRESLLLVSDLNKLAIRPRHIVRTPLEELQNQETVAAIRLRARYHDPYEEWEKQTRRDAFKTARKDLSASQTNFYSQQERLDAQVEHRLREIHDQQALEVEKVLSLHRQRQQLEDTRLKEAWKARERDLWHRIESVIQFEQDKVDKKLNEERKRKEEEEAKRKEEELKRRLAEEKRLKEETEKKRVEDERKRQLEEEARKEKEEADRIKKMEEEEKRRLGEEEGLRKMLAFNSSDEDWRVARENLRRLKIGSMKTVKGDKTLKSEWSKVRRQIVPKIGQLTNDSQAIAQITRQLVDLIRPTASNPNIYIALLSSLAKAILLQAETEVTAEKRSAIPLAQVTFNLLEALDDHFPAIFYAKLVQRCGGWAIPIIISKQGDVTGQPWSSGEEYLKACGYRKSQSGNGLESLLEYSNRISSLMRVYFHVLKIRPMQKPLEPMFQMPRYWTWMARMLGDERLLKESVAPQLIFTALDVMGVEARDVWGRQWIKVLALVYEGITKGYHQGKLIGGDTPEGSAARTRALVALEAVVGRS</sequence>
<name>A0A9P6EE83_9AGAR</name>
<evidence type="ECO:0000256" key="6">
    <source>
        <dbReference type="ARBA" id="ARBA00023010"/>
    </source>
</evidence>
<dbReference type="InterPro" id="IPR038506">
    <property type="entry name" value="GLE1-like_sf"/>
</dbReference>
<dbReference type="OrthoDB" id="420884at2759"/>
<keyword evidence="5" id="KW-0653">Protein transport</keyword>
<comment type="subcellular location">
    <subcellularLocation>
        <location evidence="1">Nucleus</location>
        <location evidence="1">Nuclear pore complex</location>
    </subcellularLocation>
</comment>
<feature type="compositionally biased region" description="Acidic residues" evidence="11">
    <location>
        <begin position="29"/>
        <end position="49"/>
    </location>
</feature>
<gene>
    <name evidence="12" type="ORF">CPB83DRAFT_907797</name>
</gene>
<dbReference type="GO" id="GO:0005737">
    <property type="term" value="C:cytoplasm"/>
    <property type="evidence" value="ECO:0007669"/>
    <property type="project" value="TreeGrafter"/>
</dbReference>
<dbReference type="AlphaFoldDB" id="A0A9P6EE83"/>
<evidence type="ECO:0000256" key="1">
    <source>
        <dbReference type="ARBA" id="ARBA00004567"/>
    </source>
</evidence>
<feature type="region of interest" description="Disordered" evidence="11">
    <location>
        <begin position="1"/>
        <end position="58"/>
    </location>
</feature>
<evidence type="ECO:0000256" key="4">
    <source>
        <dbReference type="ARBA" id="ARBA00022816"/>
    </source>
</evidence>
<keyword evidence="4" id="KW-0509">mRNA transport</keyword>
<dbReference type="GO" id="GO:0005543">
    <property type="term" value="F:phospholipid binding"/>
    <property type="evidence" value="ECO:0007669"/>
    <property type="project" value="TreeGrafter"/>
</dbReference>
<dbReference type="Pfam" id="PF07817">
    <property type="entry name" value="GLE1"/>
    <property type="match status" value="1"/>
</dbReference>
<evidence type="ECO:0000256" key="7">
    <source>
        <dbReference type="ARBA" id="ARBA00023132"/>
    </source>
</evidence>
<evidence type="ECO:0000256" key="9">
    <source>
        <dbReference type="ARBA" id="ARBA00026227"/>
    </source>
</evidence>
<evidence type="ECO:0000256" key="10">
    <source>
        <dbReference type="ARBA" id="ARBA00029983"/>
    </source>
</evidence>
<evidence type="ECO:0000313" key="12">
    <source>
        <dbReference type="EMBL" id="KAF9527169.1"/>
    </source>
</evidence>
<dbReference type="PANTHER" id="PTHR12960">
    <property type="entry name" value="GLE-1-RELATED"/>
    <property type="match status" value="1"/>
</dbReference>
<dbReference type="GO" id="GO:0016973">
    <property type="term" value="P:poly(A)+ mRNA export from nucleus"/>
    <property type="evidence" value="ECO:0007669"/>
    <property type="project" value="InterPro"/>
</dbReference>
<evidence type="ECO:0000256" key="2">
    <source>
        <dbReference type="ARBA" id="ARBA00011056"/>
    </source>
</evidence>
<feature type="region of interest" description="Disordered" evidence="11">
    <location>
        <begin position="241"/>
        <end position="267"/>
    </location>
</feature>
<evidence type="ECO:0000256" key="5">
    <source>
        <dbReference type="ARBA" id="ARBA00022927"/>
    </source>
</evidence>
<dbReference type="Gene3D" id="1.25.40.510">
    <property type="entry name" value="GLE1-like"/>
    <property type="match status" value="1"/>
</dbReference>
<keyword evidence="3" id="KW-0813">Transport</keyword>
<comment type="caution">
    <text evidence="12">The sequence shown here is derived from an EMBL/GenBank/DDBJ whole genome shotgun (WGS) entry which is preliminary data.</text>
</comment>
<keyword evidence="7" id="KW-0906">Nuclear pore complex</keyword>
<evidence type="ECO:0000313" key="13">
    <source>
        <dbReference type="Proteomes" id="UP000807306"/>
    </source>
</evidence>
<evidence type="ECO:0000256" key="3">
    <source>
        <dbReference type="ARBA" id="ARBA00022448"/>
    </source>
</evidence>
<reference evidence="12" key="1">
    <citation type="submission" date="2020-11" db="EMBL/GenBank/DDBJ databases">
        <authorList>
            <consortium name="DOE Joint Genome Institute"/>
            <person name="Ahrendt S."/>
            <person name="Riley R."/>
            <person name="Andreopoulos W."/>
            <person name="Labutti K."/>
            <person name="Pangilinan J."/>
            <person name="Ruiz-Duenas F.J."/>
            <person name="Barrasa J.M."/>
            <person name="Sanchez-Garcia M."/>
            <person name="Camarero S."/>
            <person name="Miyauchi S."/>
            <person name="Serrano A."/>
            <person name="Linde D."/>
            <person name="Babiker R."/>
            <person name="Drula E."/>
            <person name="Ayuso-Fernandez I."/>
            <person name="Pacheco R."/>
            <person name="Padilla G."/>
            <person name="Ferreira P."/>
            <person name="Barriuso J."/>
            <person name="Kellner H."/>
            <person name="Castanera R."/>
            <person name="Alfaro M."/>
            <person name="Ramirez L."/>
            <person name="Pisabarro A.G."/>
            <person name="Kuo A."/>
            <person name="Tritt A."/>
            <person name="Lipzen A."/>
            <person name="He G."/>
            <person name="Yan M."/>
            <person name="Ng V."/>
            <person name="Cullen D."/>
            <person name="Martin F."/>
            <person name="Rosso M.-N."/>
            <person name="Henrissat B."/>
            <person name="Hibbett D."/>
            <person name="Martinez A.T."/>
            <person name="Grigoriev I.V."/>
        </authorList>
    </citation>
    <scope>NUCLEOTIDE SEQUENCE</scope>
    <source>
        <strain evidence="12">CBS 506.95</strain>
    </source>
</reference>
<keyword evidence="8" id="KW-0539">Nucleus</keyword>
<dbReference type="PANTHER" id="PTHR12960:SF0">
    <property type="entry name" value="MRNA EXPORT FACTOR GLE1"/>
    <property type="match status" value="1"/>
</dbReference>
<organism evidence="12 13">
    <name type="scientific">Crepidotus variabilis</name>
    <dbReference type="NCBI Taxonomy" id="179855"/>
    <lineage>
        <taxon>Eukaryota</taxon>
        <taxon>Fungi</taxon>
        <taxon>Dikarya</taxon>
        <taxon>Basidiomycota</taxon>
        <taxon>Agaricomycotina</taxon>
        <taxon>Agaricomycetes</taxon>
        <taxon>Agaricomycetidae</taxon>
        <taxon>Agaricales</taxon>
        <taxon>Agaricineae</taxon>
        <taxon>Crepidotaceae</taxon>
        <taxon>Crepidotus</taxon>
    </lineage>
</organism>
<dbReference type="GO" id="GO:0015031">
    <property type="term" value="P:protein transport"/>
    <property type="evidence" value="ECO:0007669"/>
    <property type="project" value="UniProtKB-KW"/>
</dbReference>
<dbReference type="GO" id="GO:0031369">
    <property type="term" value="F:translation initiation factor binding"/>
    <property type="evidence" value="ECO:0007669"/>
    <property type="project" value="TreeGrafter"/>
</dbReference>
<dbReference type="InterPro" id="IPR012476">
    <property type="entry name" value="GLE1"/>
</dbReference>
<evidence type="ECO:0000256" key="11">
    <source>
        <dbReference type="SAM" id="MobiDB-lite"/>
    </source>
</evidence>
<comment type="similarity">
    <text evidence="2">Belongs to the GLE1 family.</text>
</comment>
<accession>A0A9P6EE83</accession>
<keyword evidence="6" id="KW-0811">Translocation</keyword>
<protein>
    <recommendedName>
        <fullName evidence="9">mRNA export factor GLE1</fullName>
    </recommendedName>
    <alternativeName>
        <fullName evidence="10">Nucleoporin GLE1</fullName>
    </alternativeName>
</protein>
<evidence type="ECO:0000256" key="8">
    <source>
        <dbReference type="ARBA" id="ARBA00023242"/>
    </source>
</evidence>
<dbReference type="GO" id="GO:0044614">
    <property type="term" value="C:nuclear pore cytoplasmic filaments"/>
    <property type="evidence" value="ECO:0007669"/>
    <property type="project" value="TreeGrafter"/>
</dbReference>
<dbReference type="EMBL" id="MU157863">
    <property type="protein sequence ID" value="KAF9527169.1"/>
    <property type="molecule type" value="Genomic_DNA"/>
</dbReference>
<dbReference type="Proteomes" id="UP000807306">
    <property type="component" value="Unassembled WGS sequence"/>
</dbReference>